<gene>
    <name evidence="2" type="ORF">BKA14_006163</name>
</gene>
<evidence type="ECO:0000256" key="1">
    <source>
        <dbReference type="SAM" id="MobiDB-lite"/>
    </source>
</evidence>
<dbReference type="EMBL" id="JACHMF010000001">
    <property type="protein sequence ID" value="MBB4696015.1"/>
    <property type="molecule type" value="Genomic_DNA"/>
</dbReference>
<sequence length="68" mass="7319">MFATIKSLIPEPRRADPPRHYIGRHRRPEPVPAPVSPAPIVTTPSDTPPVSPAAESVSAEEKTKEIAA</sequence>
<evidence type="ECO:0000313" key="2">
    <source>
        <dbReference type="EMBL" id="MBB4696015.1"/>
    </source>
</evidence>
<comment type="caution">
    <text evidence="2">The sequence shown here is derived from an EMBL/GenBank/DDBJ whole genome shotgun (WGS) entry which is preliminary data.</text>
</comment>
<dbReference type="AlphaFoldDB" id="A0A7W7CWJ4"/>
<dbReference type="RefSeq" id="WP_184954289.1">
    <property type="nucleotide sequence ID" value="NZ_BOMC01000057.1"/>
</dbReference>
<keyword evidence="3" id="KW-1185">Reference proteome</keyword>
<reference evidence="2 3" key="1">
    <citation type="submission" date="2020-08" db="EMBL/GenBank/DDBJ databases">
        <title>Sequencing the genomes of 1000 actinobacteria strains.</title>
        <authorList>
            <person name="Klenk H.-P."/>
        </authorList>
    </citation>
    <scope>NUCLEOTIDE SEQUENCE [LARGE SCALE GENOMIC DNA]</scope>
    <source>
        <strain evidence="2 3">DSM 45518</strain>
    </source>
</reference>
<protein>
    <submittedName>
        <fullName evidence="2">Uncharacterized protein</fullName>
    </submittedName>
</protein>
<feature type="compositionally biased region" description="Basic and acidic residues" evidence="1">
    <location>
        <begin position="59"/>
        <end position="68"/>
    </location>
</feature>
<accession>A0A7W7CWJ4</accession>
<proteinExistence type="predicted"/>
<dbReference type="Proteomes" id="UP000542742">
    <property type="component" value="Unassembled WGS sequence"/>
</dbReference>
<evidence type="ECO:0000313" key="3">
    <source>
        <dbReference type="Proteomes" id="UP000542742"/>
    </source>
</evidence>
<name>A0A7W7CWJ4_9ACTN</name>
<organism evidence="2 3">
    <name type="scientific">Paractinoplanes abujensis</name>
    <dbReference type="NCBI Taxonomy" id="882441"/>
    <lineage>
        <taxon>Bacteria</taxon>
        <taxon>Bacillati</taxon>
        <taxon>Actinomycetota</taxon>
        <taxon>Actinomycetes</taxon>
        <taxon>Micromonosporales</taxon>
        <taxon>Micromonosporaceae</taxon>
        <taxon>Paractinoplanes</taxon>
    </lineage>
</organism>
<feature type="region of interest" description="Disordered" evidence="1">
    <location>
        <begin position="1"/>
        <end position="68"/>
    </location>
</feature>